<dbReference type="AlphaFoldDB" id="A0A919CNJ4"/>
<feature type="transmembrane region" description="Helical" evidence="4">
    <location>
        <begin position="132"/>
        <end position="155"/>
    </location>
</feature>
<organism evidence="5 6">
    <name type="scientific">Thalassobaculum fulvum</name>
    <dbReference type="NCBI Taxonomy" id="1633335"/>
    <lineage>
        <taxon>Bacteria</taxon>
        <taxon>Pseudomonadati</taxon>
        <taxon>Pseudomonadota</taxon>
        <taxon>Alphaproteobacteria</taxon>
        <taxon>Rhodospirillales</taxon>
        <taxon>Thalassobaculaceae</taxon>
        <taxon>Thalassobaculum</taxon>
    </lineage>
</organism>
<dbReference type="Proteomes" id="UP000630353">
    <property type="component" value="Unassembled WGS sequence"/>
</dbReference>
<keyword evidence="1 4" id="KW-0812">Transmembrane</keyword>
<dbReference type="SUPFAM" id="SSF103473">
    <property type="entry name" value="MFS general substrate transporter"/>
    <property type="match status" value="1"/>
</dbReference>
<feature type="transmembrane region" description="Helical" evidence="4">
    <location>
        <begin position="108"/>
        <end position="126"/>
    </location>
</feature>
<dbReference type="InterPro" id="IPR011701">
    <property type="entry name" value="MFS"/>
</dbReference>
<evidence type="ECO:0000313" key="5">
    <source>
        <dbReference type="EMBL" id="GHD45431.1"/>
    </source>
</evidence>
<feature type="transmembrane region" description="Helical" evidence="4">
    <location>
        <begin position="194"/>
        <end position="215"/>
    </location>
</feature>
<dbReference type="GO" id="GO:0022857">
    <property type="term" value="F:transmembrane transporter activity"/>
    <property type="evidence" value="ECO:0007669"/>
    <property type="project" value="InterPro"/>
</dbReference>
<evidence type="ECO:0000256" key="1">
    <source>
        <dbReference type="ARBA" id="ARBA00022692"/>
    </source>
</evidence>
<dbReference type="Pfam" id="PF07690">
    <property type="entry name" value="MFS_1"/>
    <property type="match status" value="1"/>
</dbReference>
<dbReference type="InterPro" id="IPR036259">
    <property type="entry name" value="MFS_trans_sf"/>
</dbReference>
<proteinExistence type="predicted"/>
<comment type="caution">
    <text evidence="5">The sequence shown here is derived from an EMBL/GenBank/DDBJ whole genome shotgun (WGS) entry which is preliminary data.</text>
</comment>
<feature type="transmembrane region" description="Helical" evidence="4">
    <location>
        <begin position="371"/>
        <end position="396"/>
    </location>
</feature>
<name>A0A919CNJ4_9PROT</name>
<evidence type="ECO:0000256" key="2">
    <source>
        <dbReference type="ARBA" id="ARBA00022989"/>
    </source>
</evidence>
<reference evidence="5" key="1">
    <citation type="journal article" date="2014" name="Int. J. Syst. Evol. Microbiol.">
        <title>Complete genome sequence of Corynebacterium casei LMG S-19264T (=DSM 44701T), isolated from a smear-ripened cheese.</title>
        <authorList>
            <consortium name="US DOE Joint Genome Institute (JGI-PGF)"/>
            <person name="Walter F."/>
            <person name="Albersmeier A."/>
            <person name="Kalinowski J."/>
            <person name="Ruckert C."/>
        </authorList>
    </citation>
    <scope>NUCLEOTIDE SEQUENCE</scope>
    <source>
        <strain evidence="5">KCTC 42651</strain>
    </source>
</reference>
<reference evidence="5" key="2">
    <citation type="submission" date="2020-09" db="EMBL/GenBank/DDBJ databases">
        <authorList>
            <person name="Sun Q."/>
            <person name="Kim S."/>
        </authorList>
    </citation>
    <scope>NUCLEOTIDE SEQUENCE</scope>
    <source>
        <strain evidence="5">KCTC 42651</strain>
    </source>
</reference>
<evidence type="ECO:0000313" key="6">
    <source>
        <dbReference type="Proteomes" id="UP000630353"/>
    </source>
</evidence>
<dbReference type="PANTHER" id="PTHR11360:SF284">
    <property type="entry name" value="EG:103B4.3 PROTEIN-RELATED"/>
    <property type="match status" value="1"/>
</dbReference>
<sequence>MDVGAGAVEGCLVRLPESASLTAAQPPAPPASTTFASPGRTVLALAFAETIVWAGVFYIFPALLAHWEGDLGWEKTTLSGAFTAALVTSALCAPLTGRLIDAGHGRRLLIGGSICAGLLIGAVSLVREAWQFYALWVALGACMATCLYEPCFAFLTRTRGSDARKAITRITLIAGLAGTVSFPVANLLAELYGWRAATGGFAAAILLICVPLFVYGTRPVPEAEPAAIAGSGGKDGAGLQAALRRPTFWLLAVAFAMIALTQGILITHLLPMLDERGVSTTVAVAVASGIGPMQVAGRLAMMAVEKRVSMNAICGLSFAFMLAASTALIGAGAIPLLLFAFVLLQGSGYGVTSITRPVVTANLLGRTGFGAISGALALPFMGATAAAPTLAAAIWTVGGYDLVRLTVLSLVGFGAVCFVLAIVSARAR</sequence>
<keyword evidence="6" id="KW-1185">Reference proteome</keyword>
<evidence type="ECO:0000256" key="4">
    <source>
        <dbReference type="SAM" id="Phobius"/>
    </source>
</evidence>
<feature type="transmembrane region" description="Helical" evidence="4">
    <location>
        <begin position="308"/>
        <end position="330"/>
    </location>
</feature>
<feature type="transmembrane region" description="Helical" evidence="4">
    <location>
        <begin position="167"/>
        <end position="188"/>
    </location>
</feature>
<feature type="transmembrane region" description="Helical" evidence="4">
    <location>
        <begin position="42"/>
        <end position="64"/>
    </location>
</feature>
<dbReference type="Gene3D" id="1.20.1250.20">
    <property type="entry name" value="MFS general substrate transporter like domains"/>
    <property type="match status" value="1"/>
</dbReference>
<feature type="transmembrane region" description="Helical" evidence="4">
    <location>
        <begin position="402"/>
        <end position="423"/>
    </location>
</feature>
<feature type="transmembrane region" description="Helical" evidence="4">
    <location>
        <begin position="248"/>
        <end position="271"/>
    </location>
</feature>
<protein>
    <submittedName>
        <fullName evidence="5">Transporter, MFS family protein</fullName>
    </submittedName>
</protein>
<keyword evidence="3 4" id="KW-0472">Membrane</keyword>
<dbReference type="InterPro" id="IPR050327">
    <property type="entry name" value="Proton-linked_MCT"/>
</dbReference>
<feature type="transmembrane region" description="Helical" evidence="4">
    <location>
        <begin position="277"/>
        <end position="296"/>
    </location>
</feature>
<gene>
    <name evidence="5" type="ORF">GCM10017083_13370</name>
</gene>
<evidence type="ECO:0000256" key="3">
    <source>
        <dbReference type="ARBA" id="ARBA00023136"/>
    </source>
</evidence>
<feature type="transmembrane region" description="Helical" evidence="4">
    <location>
        <begin position="336"/>
        <end position="359"/>
    </location>
</feature>
<keyword evidence="2 4" id="KW-1133">Transmembrane helix</keyword>
<dbReference type="PANTHER" id="PTHR11360">
    <property type="entry name" value="MONOCARBOXYLATE TRANSPORTER"/>
    <property type="match status" value="1"/>
</dbReference>
<accession>A0A919CNJ4</accession>
<dbReference type="EMBL" id="BMZS01000003">
    <property type="protein sequence ID" value="GHD45431.1"/>
    <property type="molecule type" value="Genomic_DNA"/>
</dbReference>
<feature type="transmembrane region" description="Helical" evidence="4">
    <location>
        <begin position="76"/>
        <end position="96"/>
    </location>
</feature>